<dbReference type="Pfam" id="PF04304">
    <property type="entry name" value="DUF454"/>
    <property type="match status" value="1"/>
</dbReference>
<comment type="caution">
    <text evidence="1">The sequence shown here is derived from an EMBL/GenBank/DDBJ whole genome shotgun (WGS) entry which is preliminary data.</text>
</comment>
<dbReference type="GO" id="GO:0005886">
    <property type="term" value="C:plasma membrane"/>
    <property type="evidence" value="ECO:0007669"/>
    <property type="project" value="TreeGrafter"/>
</dbReference>
<dbReference type="InterPro" id="IPR007401">
    <property type="entry name" value="DUF454"/>
</dbReference>
<name>A0A401IT97_9LACO</name>
<organism evidence="1 2">
    <name type="scientific">Ligilactobacillus salitolerans</name>
    <dbReference type="NCBI Taxonomy" id="1808352"/>
    <lineage>
        <taxon>Bacteria</taxon>
        <taxon>Bacillati</taxon>
        <taxon>Bacillota</taxon>
        <taxon>Bacilli</taxon>
        <taxon>Lactobacillales</taxon>
        <taxon>Lactobacillaceae</taxon>
        <taxon>Ligilactobacillus</taxon>
    </lineage>
</organism>
<protein>
    <recommendedName>
        <fullName evidence="3">DUF454 domain-containing protein</fullName>
    </recommendedName>
</protein>
<gene>
    <name evidence="1" type="ORF">LFYK43_11860</name>
</gene>
<reference evidence="1 2" key="1">
    <citation type="journal article" date="2019" name="Int. J. Syst. Evol. Microbiol.">
        <title>Lactobacillus salitolerans sp. nov., a novel lactic acid bacterium isolated from spent mushroom substrates.</title>
        <authorList>
            <person name="Tohno M."/>
            <person name="Tanizawa Y."/>
            <person name="Kojima Y."/>
            <person name="Sakamoto M."/>
            <person name="Nakamura Y."/>
            <person name="Ohkuma M."/>
            <person name="Kobayashi H."/>
        </authorList>
    </citation>
    <scope>NUCLEOTIDE SEQUENCE [LARGE SCALE GENOMIC DNA]</scope>
    <source>
        <strain evidence="1 2">YK43</strain>
    </source>
</reference>
<evidence type="ECO:0000313" key="2">
    <source>
        <dbReference type="Proteomes" id="UP000286848"/>
    </source>
</evidence>
<dbReference type="EMBL" id="BFFP01000017">
    <property type="protein sequence ID" value="GBG94727.1"/>
    <property type="molecule type" value="Genomic_DNA"/>
</dbReference>
<dbReference type="PANTHER" id="PTHR35813">
    <property type="entry name" value="INNER MEMBRANE PROTEIN YBAN"/>
    <property type="match status" value="1"/>
</dbReference>
<dbReference type="OrthoDB" id="5690292at2"/>
<dbReference type="Proteomes" id="UP000286848">
    <property type="component" value="Unassembled WGS sequence"/>
</dbReference>
<evidence type="ECO:0000313" key="1">
    <source>
        <dbReference type="EMBL" id="GBG94727.1"/>
    </source>
</evidence>
<accession>A0A401IT97</accession>
<dbReference type="AlphaFoldDB" id="A0A401IT97"/>
<proteinExistence type="predicted"/>
<dbReference type="RefSeq" id="WP_124976407.1">
    <property type="nucleotide sequence ID" value="NZ_BFFP01000017.1"/>
</dbReference>
<keyword evidence="2" id="KW-1185">Reference proteome</keyword>
<evidence type="ECO:0008006" key="3">
    <source>
        <dbReference type="Google" id="ProtNLM"/>
    </source>
</evidence>
<dbReference type="PANTHER" id="PTHR35813:SF1">
    <property type="entry name" value="INNER MEMBRANE PROTEIN YBAN"/>
    <property type="match status" value="1"/>
</dbReference>
<sequence length="101" mass="11834">MANSLMKLFWILVTTIAFLLALVGLAIPVLPQLPFFIAGFFSLSKASPRFHRWVTHTKLYRKLFNGVTEKFHTKKKSCEERGIKWYETIYFKLMSVFTVQD</sequence>